<dbReference type="InterPro" id="IPR002918">
    <property type="entry name" value="Lipase_EstA/Esterase_EstB"/>
</dbReference>
<accession>A0A7I8XE30</accession>
<organism evidence="2 3">
    <name type="scientific">Bursaphelenchus xylophilus</name>
    <name type="common">Pinewood nematode worm</name>
    <name type="synonym">Aphelenchoides xylophilus</name>
    <dbReference type="NCBI Taxonomy" id="6326"/>
    <lineage>
        <taxon>Eukaryota</taxon>
        <taxon>Metazoa</taxon>
        <taxon>Ecdysozoa</taxon>
        <taxon>Nematoda</taxon>
        <taxon>Chromadorea</taxon>
        <taxon>Rhabditida</taxon>
        <taxon>Tylenchina</taxon>
        <taxon>Tylenchomorpha</taxon>
        <taxon>Aphelenchoidea</taxon>
        <taxon>Aphelenchoididae</taxon>
        <taxon>Bursaphelenchus</taxon>
    </lineage>
</organism>
<comment type="caution">
    <text evidence="2">The sequence shown here is derived from an EMBL/GenBank/DDBJ whole genome shotgun (WGS) entry which is preliminary data.</text>
</comment>
<dbReference type="Proteomes" id="UP000659654">
    <property type="component" value="Unassembled WGS sequence"/>
</dbReference>
<dbReference type="SUPFAM" id="SSF53474">
    <property type="entry name" value="alpha/beta-Hydrolases"/>
    <property type="match status" value="1"/>
</dbReference>
<feature type="chain" id="PRO_5036204530" evidence="1">
    <location>
        <begin position="18"/>
        <end position="314"/>
    </location>
</feature>
<dbReference type="Proteomes" id="UP000582659">
    <property type="component" value="Unassembled WGS sequence"/>
</dbReference>
<dbReference type="PANTHER" id="PTHR32015:SF3">
    <property type="entry name" value="TRIACYLGLYCEROL LIPASE"/>
    <property type="match status" value="1"/>
</dbReference>
<dbReference type="PANTHER" id="PTHR32015">
    <property type="entry name" value="FASTING INDUCED LIPASE"/>
    <property type="match status" value="1"/>
</dbReference>
<evidence type="ECO:0000256" key="1">
    <source>
        <dbReference type="SAM" id="SignalP"/>
    </source>
</evidence>
<name>A0A7I8XE30_BURXY</name>
<gene>
    <name evidence="2" type="ORF">BXYJ_LOCUS7990</name>
</gene>
<dbReference type="GO" id="GO:0016042">
    <property type="term" value="P:lipid catabolic process"/>
    <property type="evidence" value="ECO:0007669"/>
    <property type="project" value="InterPro"/>
</dbReference>
<keyword evidence="1" id="KW-0732">Signal</keyword>
<sequence length="314" mass="34895">MLCKSLCFFLLITTAAATISDGFYQHILENFGKEIAEIVARRDVGEKGSFGGGESVGPIRQNKIPIVFAHGQTRLAGNLNYILTNFLDNGYTFDELYATTYGTNVTLENHLSDELHCHYVKGLRWMLEAVASYTQHRQVDVIGFSFGAGLARKAILGGRCVDTKEDLGGPLTHKIRNYISVVGAQRGLAKCDKLKEYAPVCNEINGLFCNSDFNRDINDHRSGYEATHRIVAIESTDDDILAPVTSCRENAALFPGVNELYTLHGLDHRAATWFLGEMIYNISQAEPLMDLEKISEMVDKNARTFSDEDIGLVR</sequence>
<proteinExistence type="predicted"/>
<dbReference type="OrthoDB" id="5853720at2759"/>
<protein>
    <submittedName>
        <fullName evidence="2">(pine wood nematode) hypothetical protein</fullName>
    </submittedName>
</protein>
<feature type="signal peptide" evidence="1">
    <location>
        <begin position="1"/>
        <end position="17"/>
    </location>
</feature>
<reference evidence="2" key="1">
    <citation type="submission" date="2020-09" db="EMBL/GenBank/DDBJ databases">
        <authorList>
            <person name="Kikuchi T."/>
        </authorList>
    </citation>
    <scope>NUCLEOTIDE SEQUENCE</scope>
    <source>
        <strain evidence="2">Ka4C1</strain>
    </source>
</reference>
<dbReference type="Gene3D" id="3.40.50.1820">
    <property type="entry name" value="alpha/beta hydrolase"/>
    <property type="match status" value="1"/>
</dbReference>
<evidence type="ECO:0000313" key="3">
    <source>
        <dbReference type="Proteomes" id="UP000659654"/>
    </source>
</evidence>
<dbReference type="AlphaFoldDB" id="A0A7I8XE30"/>
<dbReference type="Pfam" id="PF01674">
    <property type="entry name" value="Lipase_2"/>
    <property type="match status" value="1"/>
</dbReference>
<dbReference type="InterPro" id="IPR029058">
    <property type="entry name" value="AB_hydrolase_fold"/>
</dbReference>
<keyword evidence="3" id="KW-1185">Reference proteome</keyword>
<evidence type="ECO:0000313" key="2">
    <source>
        <dbReference type="EMBL" id="CAD5224331.1"/>
    </source>
</evidence>
<dbReference type="SMR" id="A0A7I8XE30"/>
<dbReference type="GO" id="GO:0016298">
    <property type="term" value="F:lipase activity"/>
    <property type="evidence" value="ECO:0007669"/>
    <property type="project" value="TreeGrafter"/>
</dbReference>
<dbReference type="EMBL" id="CAJFCV020000004">
    <property type="protein sequence ID" value="CAG9113092.1"/>
    <property type="molecule type" value="Genomic_DNA"/>
</dbReference>
<dbReference type="EMBL" id="CAJFDI010000004">
    <property type="protein sequence ID" value="CAD5224331.1"/>
    <property type="molecule type" value="Genomic_DNA"/>
</dbReference>